<sequence>MNIIPFQFESTSVRVINKEGEPWFVAKDVALALGYPEAAKMTRFLDTDEKALHSVATLGGNQELSTINESGLYSAILKSRRPEAKKFKKWVTKDVLPCIRKTGSYGVTQIDWNNPTQIAGFLAQSLQRVQEQDEEIAMLTPKAQFHDQVIQSEDSLTIAEAAKILDTGRNRLMQFLRHHSWINRFNEPYQAKIESGDMDLKLSQFEHPRQGVKDRITPLITGRGLVKLKRMRADFH</sequence>
<dbReference type="Pfam" id="PF03374">
    <property type="entry name" value="ANT"/>
    <property type="match status" value="1"/>
</dbReference>
<reference evidence="2 3" key="1">
    <citation type="submission" date="2017-04" db="EMBL/GenBank/DDBJ databases">
        <title>Draft genome sequence of Zooshikella ganghwensis VG4 isolated from Red Sea sediments.</title>
        <authorList>
            <person name="Rehman Z."/>
            <person name="Alam I."/>
            <person name="Kamau A."/>
            <person name="Bajic V."/>
            <person name="Leiknes T."/>
        </authorList>
    </citation>
    <scope>NUCLEOTIDE SEQUENCE [LARGE SCALE GENOMIC DNA]</scope>
    <source>
        <strain evidence="2 3">VG4</strain>
    </source>
</reference>
<keyword evidence="3" id="KW-1185">Reference proteome</keyword>
<evidence type="ECO:0000313" key="2">
    <source>
        <dbReference type="EMBL" id="RDH43537.1"/>
    </source>
</evidence>
<dbReference type="AlphaFoldDB" id="A0A4P9VME3"/>
<dbReference type="PROSITE" id="PS51750">
    <property type="entry name" value="BRO_N"/>
    <property type="match status" value="1"/>
</dbReference>
<evidence type="ECO:0000313" key="3">
    <source>
        <dbReference type="Proteomes" id="UP000257039"/>
    </source>
</evidence>
<dbReference type="Proteomes" id="UP000257039">
    <property type="component" value="Unassembled WGS sequence"/>
</dbReference>
<protein>
    <recommendedName>
        <fullName evidence="1">Bro-N domain-containing protein</fullName>
    </recommendedName>
</protein>
<dbReference type="GO" id="GO:0003677">
    <property type="term" value="F:DNA binding"/>
    <property type="evidence" value="ECO:0007669"/>
    <property type="project" value="InterPro"/>
</dbReference>
<dbReference type="RefSeq" id="WP_094786851.1">
    <property type="nucleotide sequence ID" value="NZ_NDXW01000001.1"/>
</dbReference>
<dbReference type="SMART" id="SM01040">
    <property type="entry name" value="Bro-N"/>
    <property type="match status" value="1"/>
</dbReference>
<dbReference type="InterPro" id="IPR005039">
    <property type="entry name" value="Ant_C"/>
</dbReference>
<name>A0A4P9VME3_9GAMM</name>
<accession>A0A4P9VME3</accession>
<dbReference type="InterPro" id="IPR003497">
    <property type="entry name" value="BRO_N_domain"/>
</dbReference>
<organism evidence="2 3">
    <name type="scientific">Zooshikella ganghwensis</name>
    <dbReference type="NCBI Taxonomy" id="202772"/>
    <lineage>
        <taxon>Bacteria</taxon>
        <taxon>Pseudomonadati</taxon>
        <taxon>Pseudomonadota</taxon>
        <taxon>Gammaproteobacteria</taxon>
        <taxon>Oceanospirillales</taxon>
        <taxon>Zooshikellaceae</taxon>
        <taxon>Zooshikella</taxon>
    </lineage>
</organism>
<proteinExistence type="predicted"/>
<feature type="domain" description="Bro-N" evidence="1">
    <location>
        <begin position="1"/>
        <end position="103"/>
    </location>
</feature>
<evidence type="ECO:0000259" key="1">
    <source>
        <dbReference type="PROSITE" id="PS51750"/>
    </source>
</evidence>
<dbReference type="PANTHER" id="PTHR36180:SF2">
    <property type="entry name" value="BRO FAMILY PROTEIN"/>
    <property type="match status" value="1"/>
</dbReference>
<dbReference type="PANTHER" id="PTHR36180">
    <property type="entry name" value="DNA-BINDING PROTEIN-RELATED-RELATED"/>
    <property type="match status" value="1"/>
</dbReference>
<dbReference type="Pfam" id="PF02498">
    <property type="entry name" value="Bro-N"/>
    <property type="match status" value="1"/>
</dbReference>
<gene>
    <name evidence="2" type="ORF">B9G39_08830</name>
</gene>
<comment type="caution">
    <text evidence="2">The sequence shown here is derived from an EMBL/GenBank/DDBJ whole genome shotgun (WGS) entry which is preliminary data.</text>
</comment>
<dbReference type="EMBL" id="NDXW01000001">
    <property type="protein sequence ID" value="RDH43537.1"/>
    <property type="molecule type" value="Genomic_DNA"/>
</dbReference>